<sequence length="64" mass="7522">MKYSKHDAYYWLSGPAFKTLAIAKIDLLKILKDQFEFEPYLAQSYNNLNNFDDSKSVERLLDSI</sequence>
<reference evidence="1 2" key="1">
    <citation type="submission" date="2018-06" db="EMBL/GenBank/DDBJ databases">
        <authorList>
            <consortium name="Pathogen Informatics"/>
            <person name="Doyle S."/>
        </authorList>
    </citation>
    <scope>NUCLEOTIDE SEQUENCE [LARGE SCALE GENOMIC DNA]</scope>
    <source>
        <strain evidence="1 2">NCTC13645</strain>
    </source>
</reference>
<gene>
    <name evidence="1" type="ORF">NCTC13645_02157</name>
</gene>
<dbReference type="EMBL" id="UHIV01000005">
    <property type="protein sequence ID" value="SUP61034.1"/>
    <property type="molecule type" value="Genomic_DNA"/>
</dbReference>
<protein>
    <submittedName>
        <fullName evidence="1">Uncharacterized protein</fullName>
    </submittedName>
</protein>
<accession>A0A380P877</accession>
<evidence type="ECO:0000313" key="2">
    <source>
        <dbReference type="Proteomes" id="UP000254621"/>
    </source>
</evidence>
<proteinExistence type="predicted"/>
<dbReference type="Proteomes" id="UP000254621">
    <property type="component" value="Unassembled WGS sequence"/>
</dbReference>
<organism evidence="1 2">
    <name type="scientific">Weissella viridescens</name>
    <name type="common">Lactobacillus viridescens</name>
    <dbReference type="NCBI Taxonomy" id="1629"/>
    <lineage>
        <taxon>Bacteria</taxon>
        <taxon>Bacillati</taxon>
        <taxon>Bacillota</taxon>
        <taxon>Bacilli</taxon>
        <taxon>Lactobacillales</taxon>
        <taxon>Lactobacillaceae</taxon>
        <taxon>Weissella</taxon>
    </lineage>
</organism>
<evidence type="ECO:0000313" key="1">
    <source>
        <dbReference type="EMBL" id="SUP61034.1"/>
    </source>
</evidence>
<dbReference type="AlphaFoldDB" id="A0A380P877"/>
<name>A0A380P877_WEIVI</name>